<evidence type="ECO:0000313" key="2">
    <source>
        <dbReference type="Proteomes" id="UP000035645"/>
    </source>
</evidence>
<protein>
    <submittedName>
        <fullName evidence="1">Uncharacterized protein</fullName>
    </submittedName>
</protein>
<dbReference type="Proteomes" id="UP000035645">
    <property type="component" value="Unassembled WGS sequence"/>
</dbReference>
<reference evidence="1 2" key="2">
    <citation type="submission" date="2015-01" db="EMBL/GenBank/DDBJ databases">
        <title>Genome sequence of a Bifidobacterium animalis strain.</title>
        <authorList>
            <person name="Bogovic-Matijasic B."/>
            <person name="Hacin B."/>
            <person name="Citar M."/>
            <person name="Svigelj K."/>
            <person name="Stempelj M."/>
            <person name="Rogelj I."/>
        </authorList>
    </citation>
    <scope>NUCLEOTIDE SEQUENCE [LARGE SCALE GENOMIC DNA]</scope>
    <source>
        <strain evidence="1 2">IM386</strain>
    </source>
</reference>
<organism evidence="1 2">
    <name type="scientific">Bifidobacterium animalis subsp. animalis IM386</name>
    <dbReference type="NCBI Taxonomy" id="1402194"/>
    <lineage>
        <taxon>Bacteria</taxon>
        <taxon>Bacillati</taxon>
        <taxon>Actinomycetota</taxon>
        <taxon>Actinomycetes</taxon>
        <taxon>Bifidobacteriales</taxon>
        <taxon>Bifidobacteriaceae</taxon>
        <taxon>Bifidobacterium</taxon>
    </lineage>
</organism>
<proteinExistence type="predicted"/>
<evidence type="ECO:0000313" key="1">
    <source>
        <dbReference type="EMBL" id="CDI67236.1"/>
    </source>
</evidence>
<comment type="caution">
    <text evidence="1">The sequence shown here is derived from an EMBL/GenBank/DDBJ whole genome shotgun (WGS) entry which is preliminary data.</text>
</comment>
<dbReference type="RefSeq" id="WP_014697119.1">
    <property type="nucleotide sequence ID" value="NZ_CBUQ010000005.1"/>
</dbReference>
<name>A0AAV2W180_9BIFI</name>
<accession>A0AAV2W180</accession>
<gene>
    <name evidence="1" type="ORF">BANIM336_00545</name>
</gene>
<dbReference type="AlphaFoldDB" id="A0AAV2W180"/>
<dbReference type="EMBL" id="CBUQ010000005">
    <property type="protein sequence ID" value="CDI67236.1"/>
    <property type="molecule type" value="Genomic_DNA"/>
</dbReference>
<sequence length="70" mass="7500">MNRSGVTISVAHVLDKNNKVLCGKQVVGGVRTSRQNIETETGWVSCPLCELAAECARIDAVSGWQQGTLL</sequence>
<reference evidence="1 2" key="1">
    <citation type="submission" date="2013-10" db="EMBL/GenBank/DDBJ databases">
        <authorList>
            <person name="Manrique M."/>
        </authorList>
    </citation>
    <scope>NUCLEOTIDE SEQUENCE [LARGE SCALE GENOMIC DNA]</scope>
    <source>
        <strain evidence="1 2">IM386</strain>
    </source>
</reference>